<evidence type="ECO:0000256" key="7">
    <source>
        <dbReference type="ARBA" id="ARBA00022989"/>
    </source>
</evidence>
<keyword evidence="6" id="KW-0735">Signal-anchor</keyword>
<evidence type="ECO:0000256" key="3">
    <source>
        <dbReference type="ARBA" id="ARBA00022692"/>
    </source>
</evidence>
<comment type="subcellular location">
    <subcellularLocation>
        <location evidence="1">Endoplasmic reticulum membrane</location>
        <topology evidence="1">Single-pass type II membrane protein</topology>
    </subcellularLocation>
</comment>
<keyword evidence="3" id="KW-0812">Transmembrane</keyword>
<evidence type="ECO:0000256" key="9">
    <source>
        <dbReference type="ARBA" id="ARBA00033305"/>
    </source>
</evidence>
<dbReference type="SUPFAM" id="SSF51306">
    <property type="entry name" value="LexA/Signal peptidase"/>
    <property type="match status" value="1"/>
</dbReference>
<keyword evidence="14" id="KW-1185">Reference proteome</keyword>
<evidence type="ECO:0000259" key="12">
    <source>
        <dbReference type="Pfam" id="PF00717"/>
    </source>
</evidence>
<dbReference type="InterPro" id="IPR019756">
    <property type="entry name" value="Pept_S26A_signal_pept_1_Ser-AS"/>
</dbReference>
<evidence type="ECO:0000256" key="6">
    <source>
        <dbReference type="ARBA" id="ARBA00022968"/>
    </source>
</evidence>
<protein>
    <recommendedName>
        <fullName evidence="9 11">Signal peptidase I</fullName>
        <ecNumber evidence="11">3.4.21.89</ecNumber>
    </recommendedName>
</protein>
<dbReference type="EMBL" id="PVTL01000005">
    <property type="protein sequence ID" value="PRY67847.1"/>
    <property type="molecule type" value="Genomic_DNA"/>
</dbReference>
<comment type="caution">
    <text evidence="13">The sequence shown here is derived from an EMBL/GenBank/DDBJ whole genome shotgun (WGS) entry which is preliminary data.</text>
</comment>
<keyword evidence="4" id="KW-0378">Hydrolase</keyword>
<evidence type="ECO:0000256" key="11">
    <source>
        <dbReference type="NCBIfam" id="TIGR02228"/>
    </source>
</evidence>
<organism evidence="13 14">
    <name type="scientific">Glaciihabitans tibetensis</name>
    <dbReference type="NCBI Taxonomy" id="1266600"/>
    <lineage>
        <taxon>Bacteria</taxon>
        <taxon>Bacillati</taxon>
        <taxon>Actinomycetota</taxon>
        <taxon>Actinomycetes</taxon>
        <taxon>Micrococcales</taxon>
        <taxon>Microbacteriaceae</taxon>
        <taxon>Glaciihabitans</taxon>
    </lineage>
</organism>
<dbReference type="GO" id="GO:0009003">
    <property type="term" value="F:signal peptidase activity"/>
    <property type="evidence" value="ECO:0007669"/>
    <property type="project" value="UniProtKB-EC"/>
</dbReference>
<gene>
    <name evidence="13" type="ORF">B0I08_1058</name>
</gene>
<dbReference type="RefSeq" id="WP_106212358.1">
    <property type="nucleotide sequence ID" value="NZ_PVTL01000005.1"/>
</dbReference>
<dbReference type="GO" id="GO:0016020">
    <property type="term" value="C:membrane"/>
    <property type="evidence" value="ECO:0007669"/>
    <property type="project" value="UniProtKB-UniRule"/>
</dbReference>
<evidence type="ECO:0000256" key="8">
    <source>
        <dbReference type="ARBA" id="ARBA00023136"/>
    </source>
</evidence>
<dbReference type="InterPro" id="IPR036286">
    <property type="entry name" value="LexA/Signal_pep-like_sf"/>
</dbReference>
<proteinExistence type="predicted"/>
<dbReference type="OrthoDB" id="3178064at2"/>
<dbReference type="PROSITE" id="PS00501">
    <property type="entry name" value="SPASE_I_1"/>
    <property type="match status" value="1"/>
</dbReference>
<dbReference type="AlphaFoldDB" id="A0A2T0VCE1"/>
<keyword evidence="7" id="KW-1133">Transmembrane helix</keyword>
<dbReference type="Pfam" id="PF00717">
    <property type="entry name" value="Peptidase_S24"/>
    <property type="match status" value="1"/>
</dbReference>
<keyword evidence="8" id="KW-0472">Membrane</keyword>
<comment type="function">
    <text evidence="10">Catalytic component of the signal peptidase complex (SPC) which catalyzes the cleavage of N-terminal signal sequences from nascent proteins as they are translocated into the lumen of the endoplasmic reticulum. Specifically cleaves N-terminal signal peptides that contain a hydrophobic alpha-helix (h-region) shorter than 18-20 amino acids.</text>
</comment>
<name>A0A2T0VCE1_9MICO</name>
<dbReference type="PANTHER" id="PTHR10806">
    <property type="entry name" value="SIGNAL PEPTIDASE COMPLEX CATALYTIC SUBUNIT SEC11"/>
    <property type="match status" value="1"/>
</dbReference>
<sequence>MTPRFALPVWPRVILLALIALVVVTPVALPSVTGTRWIVVDGGSMEPTFAVGDIVMVAPLNARPLEVGEVVTVRRRDGQLYTHRITEIASAGAMTTRGDANTFNDRDPVSPADIAGRVTGVLTGAPAAVVRASGELPLRLALALGVLALFVLPVRKLESIPIGVAASSA</sequence>
<evidence type="ECO:0000256" key="5">
    <source>
        <dbReference type="ARBA" id="ARBA00022824"/>
    </source>
</evidence>
<evidence type="ECO:0000256" key="2">
    <source>
        <dbReference type="ARBA" id="ARBA00022670"/>
    </source>
</evidence>
<keyword evidence="5" id="KW-0256">Endoplasmic reticulum</keyword>
<dbReference type="Gene3D" id="2.10.109.10">
    <property type="entry name" value="Umud Fragment, subunit A"/>
    <property type="match status" value="1"/>
</dbReference>
<dbReference type="InterPro" id="IPR001733">
    <property type="entry name" value="Peptidase_S26B"/>
</dbReference>
<evidence type="ECO:0000256" key="1">
    <source>
        <dbReference type="ARBA" id="ARBA00004648"/>
    </source>
</evidence>
<evidence type="ECO:0000313" key="13">
    <source>
        <dbReference type="EMBL" id="PRY67847.1"/>
    </source>
</evidence>
<dbReference type="NCBIfam" id="TIGR02228">
    <property type="entry name" value="sigpep_I_arch"/>
    <property type="match status" value="1"/>
</dbReference>
<dbReference type="GO" id="GO:0004252">
    <property type="term" value="F:serine-type endopeptidase activity"/>
    <property type="evidence" value="ECO:0007669"/>
    <property type="project" value="UniProtKB-UniRule"/>
</dbReference>
<dbReference type="PANTHER" id="PTHR10806:SF6">
    <property type="entry name" value="SIGNAL PEPTIDASE COMPLEX CATALYTIC SUBUNIT SEC11"/>
    <property type="match status" value="1"/>
</dbReference>
<accession>A0A2T0VCE1</accession>
<feature type="domain" description="Peptidase S24/S26A/S26B/S26C" evidence="12">
    <location>
        <begin position="35"/>
        <end position="87"/>
    </location>
</feature>
<dbReference type="CDD" id="cd06462">
    <property type="entry name" value="Peptidase_S24_S26"/>
    <property type="match status" value="1"/>
</dbReference>
<dbReference type="EC" id="3.4.21.89" evidence="11"/>
<keyword evidence="2" id="KW-0645">Protease</keyword>
<dbReference type="GO" id="GO:0006465">
    <property type="term" value="P:signal peptide processing"/>
    <property type="evidence" value="ECO:0007669"/>
    <property type="project" value="UniProtKB-UniRule"/>
</dbReference>
<dbReference type="InterPro" id="IPR015927">
    <property type="entry name" value="Peptidase_S24_S26A/B/C"/>
</dbReference>
<dbReference type="Proteomes" id="UP000237983">
    <property type="component" value="Unassembled WGS sequence"/>
</dbReference>
<reference evidence="13 14" key="1">
    <citation type="submission" date="2018-03" db="EMBL/GenBank/DDBJ databases">
        <title>Genomic Encyclopedia of Type Strains, Phase III (KMG-III): the genomes of soil and plant-associated and newly described type strains.</title>
        <authorList>
            <person name="Whitman W."/>
        </authorList>
    </citation>
    <scope>NUCLEOTIDE SEQUENCE [LARGE SCALE GENOMIC DNA]</scope>
    <source>
        <strain evidence="13 14">CGMCC 1.12484</strain>
    </source>
</reference>
<evidence type="ECO:0000256" key="4">
    <source>
        <dbReference type="ARBA" id="ARBA00022801"/>
    </source>
</evidence>
<evidence type="ECO:0000256" key="10">
    <source>
        <dbReference type="ARBA" id="ARBA00045533"/>
    </source>
</evidence>
<evidence type="ECO:0000313" key="14">
    <source>
        <dbReference type="Proteomes" id="UP000237983"/>
    </source>
</evidence>